<keyword evidence="3" id="KW-1185">Reference proteome</keyword>
<protein>
    <submittedName>
        <fullName evidence="2">Uncharacterized protein</fullName>
    </submittedName>
</protein>
<sequence>LLERAGAAAAARGARAAGRRRAAGGAAAAGRGAALCDVRGRGGGVLGLHGARAAPGPPRGPQQARARLR</sequence>
<evidence type="ECO:0000313" key="2">
    <source>
        <dbReference type="EMBL" id="CAK0869567.1"/>
    </source>
</evidence>
<dbReference type="EMBL" id="CAUYUJ010016862">
    <property type="protein sequence ID" value="CAK0869567.1"/>
    <property type="molecule type" value="Genomic_DNA"/>
</dbReference>
<comment type="caution">
    <text evidence="2">The sequence shown here is derived from an EMBL/GenBank/DDBJ whole genome shotgun (WGS) entry which is preliminary data.</text>
</comment>
<gene>
    <name evidence="2" type="ORF">PCOR1329_LOCUS55888</name>
</gene>
<accession>A0ABN9V9B0</accession>
<name>A0ABN9V9B0_9DINO</name>
<feature type="non-terminal residue" evidence="2">
    <location>
        <position position="1"/>
    </location>
</feature>
<proteinExistence type="predicted"/>
<evidence type="ECO:0000256" key="1">
    <source>
        <dbReference type="SAM" id="MobiDB-lite"/>
    </source>
</evidence>
<feature type="region of interest" description="Disordered" evidence="1">
    <location>
        <begin position="48"/>
        <end position="69"/>
    </location>
</feature>
<evidence type="ECO:0000313" key="3">
    <source>
        <dbReference type="Proteomes" id="UP001189429"/>
    </source>
</evidence>
<reference evidence="2" key="1">
    <citation type="submission" date="2023-10" db="EMBL/GenBank/DDBJ databases">
        <authorList>
            <person name="Chen Y."/>
            <person name="Shah S."/>
            <person name="Dougan E. K."/>
            <person name="Thang M."/>
            <person name="Chan C."/>
        </authorList>
    </citation>
    <scope>NUCLEOTIDE SEQUENCE [LARGE SCALE GENOMIC DNA]</scope>
</reference>
<dbReference type="Proteomes" id="UP001189429">
    <property type="component" value="Unassembled WGS sequence"/>
</dbReference>
<organism evidence="2 3">
    <name type="scientific">Prorocentrum cordatum</name>
    <dbReference type="NCBI Taxonomy" id="2364126"/>
    <lineage>
        <taxon>Eukaryota</taxon>
        <taxon>Sar</taxon>
        <taxon>Alveolata</taxon>
        <taxon>Dinophyceae</taxon>
        <taxon>Prorocentrales</taxon>
        <taxon>Prorocentraceae</taxon>
        <taxon>Prorocentrum</taxon>
    </lineage>
</organism>
<feature type="non-terminal residue" evidence="2">
    <location>
        <position position="69"/>
    </location>
</feature>